<dbReference type="EMBL" id="NRST01000001">
    <property type="protein sequence ID" value="PAW53842.1"/>
    <property type="molecule type" value="Genomic_DNA"/>
</dbReference>
<organism evidence="1 2">
    <name type="scientific">Pseudomonas moraviensis</name>
    <dbReference type="NCBI Taxonomy" id="321662"/>
    <lineage>
        <taxon>Bacteria</taxon>
        <taxon>Pseudomonadati</taxon>
        <taxon>Pseudomonadota</taxon>
        <taxon>Gammaproteobacteria</taxon>
        <taxon>Pseudomonadales</taxon>
        <taxon>Pseudomonadaceae</taxon>
        <taxon>Pseudomonas</taxon>
    </lineage>
</organism>
<comment type="caution">
    <text evidence="1">The sequence shown here is derived from an EMBL/GenBank/DDBJ whole genome shotgun (WGS) entry which is preliminary data.</text>
</comment>
<dbReference type="AlphaFoldDB" id="A0A2A2PEG8"/>
<dbReference type="RefSeq" id="WP_095666644.1">
    <property type="nucleotide sequence ID" value="NZ_NRSS01000004.1"/>
</dbReference>
<name>A0A2A2PEG8_9PSED</name>
<evidence type="ECO:0000313" key="1">
    <source>
        <dbReference type="EMBL" id="PAW53842.1"/>
    </source>
</evidence>
<dbReference type="Proteomes" id="UP000217830">
    <property type="component" value="Unassembled WGS sequence"/>
</dbReference>
<keyword evidence="2" id="KW-1185">Reference proteome</keyword>
<sequence length="75" mass="8519">MGANIAADSLSSREKIRWFKDEVQPDDLVSNKKYYYLEKFPDFAEAGEKLRTALAQWTVAGMLLACRGESNGLRF</sequence>
<gene>
    <name evidence="1" type="ORF">CKQ80_00595</name>
</gene>
<reference evidence="1 2" key="1">
    <citation type="submission" date="2017-08" db="EMBL/GenBank/DDBJ databases">
        <title>Draft Genome Sequence of Pseudomonas moraviensis TYU6, isolated from Taxus cuspidata by using PacBio Single-Molecule Real-Time Technology.</title>
        <authorList>
            <person name="Baek K.-H."/>
            <person name="Mishra A.K."/>
        </authorList>
    </citation>
    <scope>NUCLEOTIDE SEQUENCE [LARGE SCALE GENOMIC DNA]</scope>
    <source>
        <strain evidence="1 2">TYU6</strain>
    </source>
</reference>
<evidence type="ECO:0000313" key="2">
    <source>
        <dbReference type="Proteomes" id="UP000217830"/>
    </source>
</evidence>
<protein>
    <submittedName>
        <fullName evidence="1">Uncharacterized protein</fullName>
    </submittedName>
</protein>
<accession>A0A2A2PEG8</accession>
<proteinExistence type="predicted"/>